<reference evidence="2" key="1">
    <citation type="journal article" date="2019" name="Sci. Rep.">
        <title>Draft genome of Tanacetum cinerariifolium, the natural source of mosquito coil.</title>
        <authorList>
            <person name="Yamashiro T."/>
            <person name="Shiraishi A."/>
            <person name="Satake H."/>
            <person name="Nakayama K."/>
        </authorList>
    </citation>
    <scope>NUCLEOTIDE SEQUENCE</scope>
</reference>
<protein>
    <submittedName>
        <fullName evidence="2">Uncharacterized protein</fullName>
    </submittedName>
</protein>
<comment type="caution">
    <text evidence="2">The sequence shown here is derived from an EMBL/GenBank/DDBJ whole genome shotgun (WGS) entry which is preliminary data.</text>
</comment>
<organism evidence="2">
    <name type="scientific">Tanacetum cinerariifolium</name>
    <name type="common">Dalmatian daisy</name>
    <name type="synonym">Chrysanthemum cinerariifolium</name>
    <dbReference type="NCBI Taxonomy" id="118510"/>
    <lineage>
        <taxon>Eukaryota</taxon>
        <taxon>Viridiplantae</taxon>
        <taxon>Streptophyta</taxon>
        <taxon>Embryophyta</taxon>
        <taxon>Tracheophyta</taxon>
        <taxon>Spermatophyta</taxon>
        <taxon>Magnoliopsida</taxon>
        <taxon>eudicotyledons</taxon>
        <taxon>Gunneridae</taxon>
        <taxon>Pentapetalae</taxon>
        <taxon>asterids</taxon>
        <taxon>campanulids</taxon>
        <taxon>Asterales</taxon>
        <taxon>Asteraceae</taxon>
        <taxon>Asteroideae</taxon>
        <taxon>Anthemideae</taxon>
        <taxon>Anthemidinae</taxon>
        <taxon>Tanacetum</taxon>
    </lineage>
</organism>
<evidence type="ECO:0000256" key="1">
    <source>
        <dbReference type="SAM" id="MobiDB-lite"/>
    </source>
</evidence>
<evidence type="ECO:0000313" key="2">
    <source>
        <dbReference type="EMBL" id="GEZ44523.1"/>
    </source>
</evidence>
<sequence length="266" mass="30974">MGNDDDEPRKESASKRDWFTKPTRPQEPTDPDWNIGKTPKKGQTQSWLMTLVASSSTDKSLHSFDELMSTLIDFSAYIMNGLNILNLTQETLLGPAFRLFKAKCIPALTRVNVMKKHMYGYLRVIKVQRADNVLYTFKEGDFPRHRLNYIEDMLILVAQNRLTNLSGDDVADFAIALKMLMCSDELYKFSDGTLTRLLTSLEDITKNIHMWYLPKRRWSSLGNKRAHFMIKEINKLSMERRMMRSLEKFVGGRLYDSDPRLFQRTI</sequence>
<feature type="compositionally biased region" description="Basic and acidic residues" evidence="1">
    <location>
        <begin position="7"/>
        <end position="19"/>
    </location>
</feature>
<gene>
    <name evidence="2" type="ORF">Tci_516496</name>
</gene>
<proteinExistence type="predicted"/>
<name>A0A699IE63_TANCI</name>
<feature type="region of interest" description="Disordered" evidence="1">
    <location>
        <begin position="1"/>
        <end position="41"/>
    </location>
</feature>
<dbReference type="EMBL" id="BKCJ010279783">
    <property type="protein sequence ID" value="GEZ44523.1"/>
    <property type="molecule type" value="Genomic_DNA"/>
</dbReference>
<dbReference type="AlphaFoldDB" id="A0A699IE63"/>
<accession>A0A699IE63</accession>